<dbReference type="PANTHER" id="PTHR43673:SF12">
    <property type="entry name" value="PROTEIN DRGA"/>
    <property type="match status" value="1"/>
</dbReference>
<evidence type="ECO:0000256" key="1">
    <source>
        <dbReference type="ARBA" id="ARBA00007118"/>
    </source>
</evidence>
<dbReference type="GO" id="GO:0016491">
    <property type="term" value="F:oxidoreductase activity"/>
    <property type="evidence" value="ECO:0007669"/>
    <property type="project" value="UniProtKB-KW"/>
</dbReference>
<evidence type="ECO:0000313" key="4">
    <source>
        <dbReference type="EMBL" id="EIJ66470.1"/>
    </source>
</evidence>
<evidence type="ECO:0000259" key="3">
    <source>
        <dbReference type="Pfam" id="PF00881"/>
    </source>
</evidence>
<dbReference type="AlphaFoldDB" id="I3D427"/>
<dbReference type="CDD" id="cd02137">
    <property type="entry name" value="MhqN-like"/>
    <property type="match status" value="1"/>
</dbReference>
<dbReference type="InterPro" id="IPR000415">
    <property type="entry name" value="Nitroreductase-like"/>
</dbReference>
<evidence type="ECO:0000313" key="5">
    <source>
        <dbReference type="Proteomes" id="UP000003423"/>
    </source>
</evidence>
<keyword evidence="2" id="KW-0560">Oxidoreductase</keyword>
<sequence>MDTFDAIAQRRSVKSFDKNHKMTQDEINKLLELAVLSPTSYNIQNWRFVTVTDQSIKDKLSALSHGQQQVSDASLVIVLCADLNSWDKKPERYWANIPPEPRNALVESLRNSYRDNLQQQRDEAMRSCGMAAQTIMLAAKSMGYDTCPMKGFDYDAVGKMINLPADHVISMMVVVGKKTKEASPRGGQLPLSDIVFENKF</sequence>
<organism evidence="4 5">
    <name type="scientific">Candidatus Nitrosopumilus salarius BD31</name>
    <dbReference type="NCBI Taxonomy" id="859350"/>
    <lineage>
        <taxon>Archaea</taxon>
        <taxon>Nitrososphaerota</taxon>
        <taxon>Nitrososphaeria</taxon>
        <taxon>Nitrosopumilales</taxon>
        <taxon>Nitrosopumilaceae</taxon>
        <taxon>Nitrosopumilus</taxon>
    </lineage>
</organism>
<comment type="similarity">
    <text evidence="1">Belongs to the nitroreductase family.</text>
</comment>
<reference evidence="4 5" key="1">
    <citation type="journal article" date="2012" name="J. Bacteriol.">
        <title>Genome sequence of "Candidatus Nitrosopumilus salaria" BD31, an ammonia-oxidizing archaeon from the San Francisco Bay estuary.</title>
        <authorList>
            <person name="Mosier A.C."/>
            <person name="Allen E.E."/>
            <person name="Kim M."/>
            <person name="Ferriera S."/>
            <person name="Francis C.A."/>
        </authorList>
    </citation>
    <scope>NUCLEOTIDE SEQUENCE [LARGE SCALE GENOMIC DNA]</scope>
    <source>
        <strain evidence="4 5">BD31</strain>
    </source>
</reference>
<keyword evidence="5" id="KW-1185">Reference proteome</keyword>
<dbReference type="InterPro" id="IPR029479">
    <property type="entry name" value="Nitroreductase"/>
</dbReference>
<dbReference type="Gene3D" id="3.40.109.10">
    <property type="entry name" value="NADH Oxidase"/>
    <property type="match status" value="1"/>
</dbReference>
<dbReference type="PANTHER" id="PTHR43673">
    <property type="entry name" value="NAD(P)H NITROREDUCTASE YDGI-RELATED"/>
    <property type="match status" value="1"/>
</dbReference>
<protein>
    <submittedName>
        <fullName evidence="4">Nitroreductase family protein</fullName>
    </submittedName>
</protein>
<proteinExistence type="inferred from homology"/>
<evidence type="ECO:0000256" key="2">
    <source>
        <dbReference type="ARBA" id="ARBA00023002"/>
    </source>
</evidence>
<dbReference type="PATRIC" id="fig|859350.6.peg.527"/>
<dbReference type="SUPFAM" id="SSF55469">
    <property type="entry name" value="FMN-dependent nitroreductase-like"/>
    <property type="match status" value="1"/>
</dbReference>
<accession>I3D427</accession>
<dbReference type="EMBL" id="AEXL02000060">
    <property type="protein sequence ID" value="EIJ66470.1"/>
    <property type="molecule type" value="Genomic_DNA"/>
</dbReference>
<dbReference type="Proteomes" id="UP000003423">
    <property type="component" value="Unassembled WGS sequence"/>
</dbReference>
<comment type="caution">
    <text evidence="4">The sequence shown here is derived from an EMBL/GenBank/DDBJ whole genome shotgun (WGS) entry which is preliminary data.</text>
</comment>
<gene>
    <name evidence="4" type="ORF">BD31_I1370</name>
</gene>
<dbReference type="Pfam" id="PF00881">
    <property type="entry name" value="Nitroreductase"/>
    <property type="match status" value="1"/>
</dbReference>
<dbReference type="RefSeq" id="WP_008298132.1">
    <property type="nucleotide sequence ID" value="NZ_AEXL02000060.1"/>
</dbReference>
<name>I3D427_9ARCH</name>
<dbReference type="OrthoDB" id="287850at2157"/>
<feature type="domain" description="Nitroreductase" evidence="3">
    <location>
        <begin position="7"/>
        <end position="177"/>
    </location>
</feature>